<dbReference type="eggNOG" id="COG3209">
    <property type="taxonomic scope" value="Bacteria"/>
</dbReference>
<feature type="domain" description="DUF6531" evidence="3">
    <location>
        <begin position="40"/>
        <end position="102"/>
    </location>
</feature>
<dbReference type="STRING" id="716544.wcw_1023"/>
<keyword evidence="1" id="KW-0677">Repeat</keyword>
<dbReference type="PANTHER" id="PTHR32305:SF15">
    <property type="entry name" value="PROTEIN RHSA-RELATED"/>
    <property type="match status" value="1"/>
</dbReference>
<dbReference type="InterPro" id="IPR045351">
    <property type="entry name" value="DUF6531"/>
</dbReference>
<evidence type="ECO:0000313" key="5">
    <source>
        <dbReference type="EMBL" id="ADI38382.1"/>
    </source>
</evidence>
<dbReference type="Pfam" id="PF25023">
    <property type="entry name" value="TEN_YD-shell"/>
    <property type="match status" value="1"/>
</dbReference>
<dbReference type="Pfam" id="PF20148">
    <property type="entry name" value="DUF6531"/>
    <property type="match status" value="1"/>
</dbReference>
<dbReference type="HOGENOM" id="CLU_002321_0_0_0"/>
<keyword evidence="2" id="KW-0732">Signal</keyword>
<dbReference type="Pfam" id="PF05593">
    <property type="entry name" value="RHS_repeat"/>
    <property type="match status" value="2"/>
</dbReference>
<organism evidence="5 6">
    <name type="scientific">Waddlia chondrophila (strain ATCC VR-1470 / WSU 86-1044)</name>
    <dbReference type="NCBI Taxonomy" id="716544"/>
    <lineage>
        <taxon>Bacteria</taxon>
        <taxon>Pseudomonadati</taxon>
        <taxon>Chlamydiota</taxon>
        <taxon>Chlamydiia</taxon>
        <taxon>Parachlamydiales</taxon>
        <taxon>Waddliaceae</taxon>
        <taxon>Waddlia</taxon>
    </lineage>
</organism>
<sequence>MQRFYFLLLLFLSTLYASDNEIPGRLSADQQPQAIVAGCVNTVSGSFFFSETDLPAAGLGTLQLVRSYDSGNGGKGFFGKGMSHTFPTNLWIREKKDQIKAALSTSESSEIPYEGKAGGTFSMPLDFRKESGYTGSINPLNRLEPHLGHIHISGGQGKWRARLSNGALRHFIHKKDRDNRLTLEELPNGQTFHYLYPSDSMSVFQKDADGSRLSSLFILNGDTKYASLDKQKYCTYHFDSRKRLKAVEAGHLPTQGYEYNSAGKLCKLWKGGSEQLKIEYFKTDKHHKGKVKNIQRPKRYGGHEKLYTFSYKKDQTIVTCPLGNAQIFNYHNRRITQFEDCAANRCWKYRYTPLADIRSLALFETSTNTCLHYISYTYDKNGNPLSKKTYGQITGNQDSAVAFPNQDQPHQETAFEYSEENRLTKEIKPNGTEIHYTYHPGTSLVQSKQIISQGVCQLREFYTYNSAGFTTEIIEDDGSGSEADDLTNATYRLKTVNTYEKLLPLSTSKLYQDPQTKEWILLSRKENHYDHLNRPIEQRTYDAGGSHAYSTHTEYDAHNNITSQINPLGELTLYTYDHLDRKTSEEHFGTGKITRFHYNRYNQLIKETEEHADGETLITTHTYDLAGNRKRTTDPYGNKTIFIYDQSSRLISTIDPSGNQETTTYDIFNHPIIATDKNGHQTHRSYNIFGQVLTTAHPDGTFTCNQYRLDSTLHIKTEADGSYTEYTYDYLDRVIKEEIFSPEGKSLAVSTKHYKGKNLIFEIDARGIKTTYTHDPAGRKTSMQRGSRLEEYSYDSLGRLYCTKTQDRIEIKEFDNLDRVIEERVEDRQKLLRKKTLAYDRFGNICLERQYTSLTEYSEIRTLYNSHNLIASTIDPQGNETTYHYLFDDQFTKIRIDPLGQEQWETFDWSGNCIRKEIRFFGNVYAGQRNHYDPVGNLIKQIHDIYIDTEKTGEYVIEWQYNEVGQVVKETEQNLKTTETYYFLGKKTCEIKPGGASLCYAYDHFGRVSELFSSDSTIHYQYRYDPVGNLTSSEDLVNQTLLEREYDENNNITKERLPNGYESRFDYDSQNRLTKIILPDLSEVHYIWNAADLIAVKRGDQEHRYTLDLAGNIIQETGFHGEVVDYTYDPNQRITSIVSKNFKQHLAFDAVGNLVEDNEEAYTYDFLYQLTSDQNTHYKYDSLNNRLEKDSLSYSHTPLQQVAFDGESEYAYDGDGNRIVKGNTCYQYDALNRLIEADGIRYSYDSFGRLMSRSNECFFYYKNYDLGNPDALRLIGRSTIGIETSQGLFSALCDYRGSVCVILDEALNKRAEYRYSAFGETEATGDFHSPWQFYSQRADAETGFLHFYKRVYDPAIGQWLTPDPLGFADGPNLYAYVHSNPLRFCDPYGLSMKEFFKGFAASAAQVGAACVVKWAIVGAVTFACPPAGAAVSSAMTAYSVGMTAYSVGKCAYDNYDTLQEIGDAALAGDLGQIAAWGVDAVCSMSYEQLGSLAFDAVSIAAPMARVKGAKAVADAKAASVAASAEKVAKVAPVVGTTKNFLPTKLDLDALSKAGQEWDRGGLTRAGRALDKHGNRSGSVFPRAFGNPEFKNVQGQFHLDDILTDPLTIYTHNKFSGFNFYAPDGRGACFNPDGSFRGFLQP</sequence>
<protein>
    <submittedName>
        <fullName evidence="5">Putative rhs family protein</fullName>
    </submittedName>
</protein>
<reference evidence="5 6" key="1">
    <citation type="journal article" date="2010" name="PLoS ONE">
        <title>The Waddlia genome: a window into chlamydial biology.</title>
        <authorList>
            <person name="Bertelli C."/>
            <person name="Collyn F."/>
            <person name="Croxatto A."/>
            <person name="Ruckert C."/>
            <person name="Polkinghorne A."/>
            <person name="Kebbi-Beghdadi C."/>
            <person name="Goesmann A."/>
            <person name="Vaughan L."/>
            <person name="Greub G."/>
        </authorList>
    </citation>
    <scope>NUCLEOTIDE SEQUENCE [LARGE SCALE GENOMIC DNA]</scope>
    <source>
        <strain evidence="6">ATCC VR-1470 / WSU 86-1044</strain>
    </source>
</reference>
<keyword evidence="6" id="KW-1185">Reference proteome</keyword>
<evidence type="ECO:0000259" key="4">
    <source>
        <dbReference type="Pfam" id="PF25023"/>
    </source>
</evidence>
<dbReference type="NCBIfam" id="TIGR03696">
    <property type="entry name" value="Rhs_assc_core"/>
    <property type="match status" value="1"/>
</dbReference>
<evidence type="ECO:0000259" key="3">
    <source>
        <dbReference type="Pfam" id="PF20148"/>
    </source>
</evidence>
<dbReference type="Proteomes" id="UP000001505">
    <property type="component" value="Chromosome"/>
</dbReference>
<dbReference type="InterPro" id="IPR056823">
    <property type="entry name" value="TEN-like_YD-shell"/>
</dbReference>
<dbReference type="InterPro" id="IPR031325">
    <property type="entry name" value="RHS_repeat"/>
</dbReference>
<evidence type="ECO:0000256" key="2">
    <source>
        <dbReference type="SAM" id="SignalP"/>
    </source>
</evidence>
<accession>D6YW71</accession>
<dbReference type="NCBIfam" id="TIGR01643">
    <property type="entry name" value="YD_repeat_2x"/>
    <property type="match status" value="2"/>
</dbReference>
<feature type="chain" id="PRO_5003091188" evidence="2">
    <location>
        <begin position="18"/>
        <end position="1641"/>
    </location>
</feature>
<evidence type="ECO:0000313" key="6">
    <source>
        <dbReference type="Proteomes" id="UP000001505"/>
    </source>
</evidence>
<dbReference type="InterPro" id="IPR022385">
    <property type="entry name" value="Rhs_assc_core"/>
</dbReference>
<dbReference type="EMBL" id="CP001928">
    <property type="protein sequence ID" value="ADI38382.1"/>
    <property type="molecule type" value="Genomic_DNA"/>
</dbReference>
<gene>
    <name evidence="5" type="primary">rhs27</name>
    <name evidence="5" type="ordered locus">wcw_1023</name>
</gene>
<dbReference type="InterPro" id="IPR050708">
    <property type="entry name" value="T6SS_VgrG/RHS"/>
</dbReference>
<proteinExistence type="predicted"/>
<dbReference type="PANTHER" id="PTHR32305">
    <property type="match status" value="1"/>
</dbReference>
<evidence type="ECO:0000256" key="1">
    <source>
        <dbReference type="ARBA" id="ARBA00022737"/>
    </source>
</evidence>
<dbReference type="Gene3D" id="2.180.10.10">
    <property type="entry name" value="RHS repeat-associated core"/>
    <property type="match status" value="3"/>
</dbReference>
<dbReference type="KEGG" id="wch:wcw_1023"/>
<name>D6YW71_WADCW</name>
<feature type="domain" description="Teneurin-like YD-shell" evidence="4">
    <location>
        <begin position="1158"/>
        <end position="1363"/>
    </location>
</feature>
<dbReference type="RefSeq" id="WP_013182096.1">
    <property type="nucleotide sequence ID" value="NC_014225.1"/>
</dbReference>
<dbReference type="InterPro" id="IPR006530">
    <property type="entry name" value="YD"/>
</dbReference>
<feature type="signal peptide" evidence="2">
    <location>
        <begin position="1"/>
        <end position="17"/>
    </location>
</feature>